<dbReference type="AlphaFoldDB" id="A0A516V612"/>
<evidence type="ECO:0008006" key="4">
    <source>
        <dbReference type="Google" id="ProtNLM"/>
    </source>
</evidence>
<keyword evidence="1" id="KW-0732">Signal</keyword>
<dbReference type="RefSeq" id="WP_143879475.1">
    <property type="nucleotide sequence ID" value="NZ_BAABLZ010000001.1"/>
</dbReference>
<name>A0A516V612_9GAMM</name>
<reference evidence="2 3" key="1">
    <citation type="submission" date="2019-07" db="EMBL/GenBank/DDBJ databases">
        <title>Lysobacter weifangensis sp. nov., isolated from bensulfuron-methyl contaminated farmland soil.</title>
        <authorList>
            <person name="Zhao H."/>
        </authorList>
    </citation>
    <scope>NUCLEOTIDE SEQUENCE [LARGE SCALE GENOMIC DNA]</scope>
    <source>
        <strain evidence="2 3">CC-Bw-6</strain>
    </source>
</reference>
<gene>
    <name evidence="2" type="ORF">FNZ56_08785</name>
</gene>
<sequence>MNIPNAFVVAILVGGFVAAQPANAATIDRTYQDQGGPACQLSMPTTSSQVRPRATGMRNEGTASEFVICQFPSNGTPFFRASITIVRIDENNHDVQCTAVNGTQLSGIQYSTRTATTGTDGTPNSITWDRAWGDFPSPYQNGPTDRFSQPALSVTCILPPGAAIQGVYGSYHDDVGQ</sequence>
<keyword evidence="3" id="KW-1185">Reference proteome</keyword>
<evidence type="ECO:0000313" key="3">
    <source>
        <dbReference type="Proteomes" id="UP000315891"/>
    </source>
</evidence>
<protein>
    <recommendedName>
        <fullName evidence="4">Spore coat protein U domain-containing protein</fullName>
    </recommendedName>
</protein>
<organism evidence="2 3">
    <name type="scientific">Pseudoluteimonas lycopersici</name>
    <dbReference type="NCBI Taxonomy" id="1324796"/>
    <lineage>
        <taxon>Bacteria</taxon>
        <taxon>Pseudomonadati</taxon>
        <taxon>Pseudomonadota</taxon>
        <taxon>Gammaproteobacteria</taxon>
        <taxon>Lysobacterales</taxon>
        <taxon>Lysobacteraceae</taxon>
        <taxon>Pseudoluteimonas</taxon>
    </lineage>
</organism>
<dbReference type="EMBL" id="CP041742">
    <property type="protein sequence ID" value="QDQ73964.1"/>
    <property type="molecule type" value="Genomic_DNA"/>
</dbReference>
<dbReference type="OrthoDB" id="6063089at2"/>
<feature type="chain" id="PRO_5022136356" description="Spore coat protein U domain-containing protein" evidence="1">
    <location>
        <begin position="25"/>
        <end position="177"/>
    </location>
</feature>
<evidence type="ECO:0000256" key="1">
    <source>
        <dbReference type="SAM" id="SignalP"/>
    </source>
</evidence>
<evidence type="ECO:0000313" key="2">
    <source>
        <dbReference type="EMBL" id="QDQ73964.1"/>
    </source>
</evidence>
<dbReference type="Proteomes" id="UP000315891">
    <property type="component" value="Chromosome"/>
</dbReference>
<accession>A0A516V612</accession>
<proteinExistence type="predicted"/>
<feature type="signal peptide" evidence="1">
    <location>
        <begin position="1"/>
        <end position="24"/>
    </location>
</feature>